<dbReference type="Proteomes" id="UP001016761">
    <property type="component" value="Unassembled WGS sequence"/>
</dbReference>
<gene>
    <name evidence="3" type="ORF">HTZ84_07205</name>
</gene>
<sequence>MSAEQSPDGFLFDLYRRYIGEPEDRTDVYVGFGLFLGGIGLASIALLLFLWSSTFEARSAAHITWAEPAYGIVMIALPLLMLGIVVLLPSERRVLYTSIAGVAVTLVAVVGFLYAYPDDWNGYGADYTAQVVAIYAIGLAGLTASTGAALIAHYLDMAQRVQAVETDDEDEEDELTDADVRGDIDEAMEDVELSWGGVQKTEHKRLSFSEDELDEVSIDADAGTKTTRSTGVDAQVAGLKGLKGGETKTTTSQSTVDDQTAKLKELREQQRAEEMATADDDGSPLSGLLARLRQLLGQE</sequence>
<reference evidence="3 4" key="1">
    <citation type="submission" date="2020-06" db="EMBL/GenBank/DDBJ databases">
        <title>Haloterrigena sp. nov., an extremely halophilic archaeon isolated from a saline sediment.</title>
        <authorList>
            <person name="Liu B.-B."/>
        </authorList>
    </citation>
    <scope>NUCLEOTIDE SEQUENCE [LARGE SCALE GENOMIC DNA]</scope>
    <source>
        <strain evidence="3 4">SYSU A558-1</strain>
    </source>
</reference>
<evidence type="ECO:0000313" key="3">
    <source>
        <dbReference type="EMBL" id="NUC72097.1"/>
    </source>
</evidence>
<dbReference type="InterPro" id="IPR055563">
    <property type="entry name" value="CdpA_N"/>
</dbReference>
<feature type="transmembrane region" description="Helical" evidence="1">
    <location>
        <begin position="95"/>
        <end position="115"/>
    </location>
</feature>
<evidence type="ECO:0000259" key="2">
    <source>
        <dbReference type="Pfam" id="PF23600"/>
    </source>
</evidence>
<keyword evidence="1" id="KW-1133">Transmembrane helix</keyword>
<keyword evidence="4" id="KW-1185">Reference proteome</keyword>
<protein>
    <submittedName>
        <fullName evidence="3">Permease</fullName>
    </submittedName>
</protein>
<feature type="domain" description="Cell division protein A N-terminal" evidence="2">
    <location>
        <begin position="11"/>
        <end position="158"/>
    </location>
</feature>
<accession>A0ABX2L7A8</accession>
<feature type="transmembrane region" description="Helical" evidence="1">
    <location>
        <begin position="127"/>
        <end position="152"/>
    </location>
</feature>
<keyword evidence="1" id="KW-0472">Membrane</keyword>
<name>A0ABX2L7A8_9EURY</name>
<evidence type="ECO:0000256" key="1">
    <source>
        <dbReference type="SAM" id="Phobius"/>
    </source>
</evidence>
<feature type="transmembrane region" description="Helical" evidence="1">
    <location>
        <begin position="69"/>
        <end position="88"/>
    </location>
</feature>
<keyword evidence="1" id="KW-0812">Transmembrane</keyword>
<organism evidence="3 4">
    <name type="scientific">Haloterrigena gelatinilytica</name>
    <dbReference type="NCBI Taxonomy" id="2741724"/>
    <lineage>
        <taxon>Archaea</taxon>
        <taxon>Methanobacteriati</taxon>
        <taxon>Methanobacteriota</taxon>
        <taxon>Stenosarchaea group</taxon>
        <taxon>Halobacteria</taxon>
        <taxon>Halobacteriales</taxon>
        <taxon>Natrialbaceae</taxon>
        <taxon>Haloterrigena</taxon>
    </lineage>
</organism>
<dbReference type="Pfam" id="PF23600">
    <property type="entry name" value="CdpA_N"/>
    <property type="match status" value="1"/>
</dbReference>
<proteinExistence type="predicted"/>
<dbReference type="RefSeq" id="WP_174680050.1">
    <property type="nucleotide sequence ID" value="NZ_JABUQZ010000001.1"/>
</dbReference>
<evidence type="ECO:0000313" key="4">
    <source>
        <dbReference type="Proteomes" id="UP001016761"/>
    </source>
</evidence>
<comment type="caution">
    <text evidence="3">The sequence shown here is derived from an EMBL/GenBank/DDBJ whole genome shotgun (WGS) entry which is preliminary data.</text>
</comment>
<dbReference type="EMBL" id="JABUQZ010000001">
    <property type="protein sequence ID" value="NUC72097.1"/>
    <property type="molecule type" value="Genomic_DNA"/>
</dbReference>
<feature type="transmembrane region" description="Helical" evidence="1">
    <location>
        <begin position="28"/>
        <end position="49"/>
    </location>
</feature>